<feature type="region of interest" description="Disordered" evidence="1">
    <location>
        <begin position="170"/>
        <end position="193"/>
    </location>
</feature>
<protein>
    <submittedName>
        <fullName evidence="2">Uncharacterized protein</fullName>
    </submittedName>
</protein>
<comment type="caution">
    <text evidence="2">The sequence shown here is derived from an EMBL/GenBank/DDBJ whole genome shotgun (WGS) entry which is preliminary data.</text>
</comment>
<gene>
    <name evidence="2" type="ORF">BJX63DRAFT_400793</name>
</gene>
<feature type="compositionally biased region" description="Polar residues" evidence="1">
    <location>
        <begin position="461"/>
        <end position="476"/>
    </location>
</feature>
<feature type="compositionally biased region" description="Basic and acidic residues" evidence="1">
    <location>
        <begin position="612"/>
        <end position="627"/>
    </location>
</feature>
<feature type="compositionally biased region" description="Polar residues" evidence="1">
    <location>
        <begin position="174"/>
        <end position="193"/>
    </location>
</feature>
<feature type="region of interest" description="Disordered" evidence="1">
    <location>
        <begin position="226"/>
        <end position="295"/>
    </location>
</feature>
<evidence type="ECO:0000313" key="3">
    <source>
        <dbReference type="Proteomes" id="UP001610334"/>
    </source>
</evidence>
<dbReference type="EMBL" id="JBFXLT010000065">
    <property type="protein sequence ID" value="KAL2810877.1"/>
    <property type="molecule type" value="Genomic_DNA"/>
</dbReference>
<reference evidence="2 3" key="1">
    <citation type="submission" date="2024-07" db="EMBL/GenBank/DDBJ databases">
        <title>Section-level genome sequencing and comparative genomics of Aspergillus sections Usti and Cavernicolus.</title>
        <authorList>
            <consortium name="Lawrence Berkeley National Laboratory"/>
            <person name="Nybo J.L."/>
            <person name="Vesth T.C."/>
            <person name="Theobald S."/>
            <person name="Frisvad J.C."/>
            <person name="Larsen T.O."/>
            <person name="Kjaerboelling I."/>
            <person name="Rothschild-Mancinelli K."/>
            <person name="Lyhne E.K."/>
            <person name="Kogle M.E."/>
            <person name="Barry K."/>
            <person name="Clum A."/>
            <person name="Na H."/>
            <person name="Ledsgaard L."/>
            <person name="Lin J."/>
            <person name="Lipzen A."/>
            <person name="Kuo A."/>
            <person name="Riley R."/>
            <person name="Mondo S."/>
            <person name="Labutti K."/>
            <person name="Haridas S."/>
            <person name="Pangalinan J."/>
            <person name="Salamov A.A."/>
            <person name="Simmons B.A."/>
            <person name="Magnuson J.K."/>
            <person name="Chen J."/>
            <person name="Drula E."/>
            <person name="Henrissat B."/>
            <person name="Wiebenga A."/>
            <person name="Lubbers R.J."/>
            <person name="Gomes A.C."/>
            <person name="Makela M.R."/>
            <person name="Stajich J."/>
            <person name="Grigoriev I.V."/>
            <person name="Mortensen U.H."/>
            <person name="De Vries R.P."/>
            <person name="Baker S.E."/>
            <person name="Andersen M.R."/>
        </authorList>
    </citation>
    <scope>NUCLEOTIDE SEQUENCE [LARGE SCALE GENOMIC DNA]</scope>
    <source>
        <strain evidence="2 3">CBS 588.65</strain>
    </source>
</reference>
<evidence type="ECO:0000256" key="1">
    <source>
        <dbReference type="SAM" id="MobiDB-lite"/>
    </source>
</evidence>
<dbReference type="Proteomes" id="UP001610334">
    <property type="component" value="Unassembled WGS sequence"/>
</dbReference>
<organism evidence="2 3">
    <name type="scientific">Aspergillus granulosus</name>
    <dbReference type="NCBI Taxonomy" id="176169"/>
    <lineage>
        <taxon>Eukaryota</taxon>
        <taxon>Fungi</taxon>
        <taxon>Dikarya</taxon>
        <taxon>Ascomycota</taxon>
        <taxon>Pezizomycotina</taxon>
        <taxon>Eurotiomycetes</taxon>
        <taxon>Eurotiomycetidae</taxon>
        <taxon>Eurotiales</taxon>
        <taxon>Aspergillaceae</taxon>
        <taxon>Aspergillus</taxon>
        <taxon>Aspergillus subgen. Nidulantes</taxon>
    </lineage>
</organism>
<accession>A0ABR4H5Z9</accession>
<evidence type="ECO:0000313" key="2">
    <source>
        <dbReference type="EMBL" id="KAL2810877.1"/>
    </source>
</evidence>
<feature type="compositionally biased region" description="Polar residues" evidence="1">
    <location>
        <begin position="277"/>
        <end position="294"/>
    </location>
</feature>
<proteinExistence type="predicted"/>
<sequence length="683" mass="76375">MTLTTRPRTSIQKLSRTFYIINPHVLPPPLQLLSSSYQHRTLWYSYHEDDPRPRHKRARILYQHHHHPRCKHPRQTQKDQAENNKWDLWGVKRKWVEDWPLDRHWNSHWNSHSARARRRMEWIKKEVDADPYAAVFGRRHEPLHFPRLEEAFTTLWNSFLGLGSGFVKEDKSKTSSSTAGAMNKATSSNSDNIIYSPGEPQIRPNTVPPPSPDIIIREDGFEFDPISGRMVQRPSNVVEGNKKRESTGPEEDGLATLNFLKTNQKDSKRLNADAPEEQTTTLESTQKNPNSIPASPSVMYEAIRAETPQSENQARALASTANAESSIMSQNEIKHANRSIDVGNVIDPEPLVEYREQEQGLDRAGFLSRRGEDSPVSAPDLTQEQPLVDTGDINIELLRASDIRALYEPRRSSIRSELAAEEAEAGKCLDWSSASNATFAASSTPHSELLAEHSESTFISPEVSSASIDSSQANEQTRGRLSQDEVPAADANLSSESLPAEVYRVFAYDPSLLQVTEAETISSLRLSSEHLHPTEVLTRLANPAKFLPCLNKMRAEGYEIVSGGEDILVFRKAISTPKQNNQEQNSAVKSMNLGSIDTAPEQTATDVFTGDLHPHASEPQSQEEKPRSRTGSILRRMVISGAATAGTCYAIGVVVEYFRTGGDDGWGVDGFTVFESERRHREA</sequence>
<name>A0ABR4H5Z9_9EURO</name>
<feature type="region of interest" description="Disordered" evidence="1">
    <location>
        <begin position="609"/>
        <end position="632"/>
    </location>
</feature>
<feature type="region of interest" description="Disordered" evidence="1">
    <location>
        <begin position="461"/>
        <end position="493"/>
    </location>
</feature>
<keyword evidence="3" id="KW-1185">Reference proteome</keyword>